<keyword evidence="2" id="KW-1185">Reference proteome</keyword>
<feature type="non-terminal residue" evidence="1">
    <location>
        <position position="1"/>
    </location>
</feature>
<feature type="non-terminal residue" evidence="1">
    <location>
        <position position="14"/>
    </location>
</feature>
<protein>
    <submittedName>
        <fullName evidence="1">Uncharacterized protein</fullName>
    </submittedName>
</protein>
<dbReference type="EMBL" id="GL441468">
    <property type="protein sequence ID" value="EFN64773.1"/>
    <property type="molecule type" value="Genomic_DNA"/>
</dbReference>
<gene>
    <name evidence="1" type="ORF">EAG_08354</name>
</gene>
<evidence type="ECO:0000313" key="2">
    <source>
        <dbReference type="Proteomes" id="UP000000311"/>
    </source>
</evidence>
<sequence>LYSFKFILIYINLY</sequence>
<organism evidence="2">
    <name type="scientific">Camponotus floridanus</name>
    <name type="common">Florida carpenter ant</name>
    <dbReference type="NCBI Taxonomy" id="104421"/>
    <lineage>
        <taxon>Eukaryota</taxon>
        <taxon>Metazoa</taxon>
        <taxon>Ecdysozoa</taxon>
        <taxon>Arthropoda</taxon>
        <taxon>Hexapoda</taxon>
        <taxon>Insecta</taxon>
        <taxon>Pterygota</taxon>
        <taxon>Neoptera</taxon>
        <taxon>Endopterygota</taxon>
        <taxon>Hymenoptera</taxon>
        <taxon>Apocrita</taxon>
        <taxon>Aculeata</taxon>
        <taxon>Formicoidea</taxon>
        <taxon>Formicidae</taxon>
        <taxon>Formicinae</taxon>
        <taxon>Camponotus</taxon>
    </lineage>
</organism>
<evidence type="ECO:0000313" key="1">
    <source>
        <dbReference type="EMBL" id="EFN64773.1"/>
    </source>
</evidence>
<dbReference type="Proteomes" id="UP000000311">
    <property type="component" value="Unassembled WGS sequence"/>
</dbReference>
<dbReference type="InParanoid" id="E2AP66"/>
<reference evidence="1 2" key="1">
    <citation type="journal article" date="2010" name="Science">
        <title>Genomic comparison of the ants Camponotus floridanus and Harpegnathos saltator.</title>
        <authorList>
            <person name="Bonasio R."/>
            <person name="Zhang G."/>
            <person name="Ye C."/>
            <person name="Mutti N.S."/>
            <person name="Fang X."/>
            <person name="Qin N."/>
            <person name="Donahue G."/>
            <person name="Yang P."/>
            <person name="Li Q."/>
            <person name="Li C."/>
            <person name="Zhang P."/>
            <person name="Huang Z."/>
            <person name="Berger S.L."/>
            <person name="Reinberg D."/>
            <person name="Wang J."/>
            <person name="Liebig J."/>
        </authorList>
    </citation>
    <scope>NUCLEOTIDE SEQUENCE [LARGE SCALE GENOMIC DNA]</scope>
    <source>
        <strain evidence="2">C129</strain>
    </source>
</reference>
<name>E2AP66_CAMFO</name>
<accession>E2AP66</accession>
<proteinExistence type="predicted"/>